<accession>A0A9W4R4J3</accession>
<comment type="caution">
    <text evidence="2">The sequence shown here is derived from an EMBL/GenBank/DDBJ whole genome shotgun (WGS) entry which is preliminary data.</text>
</comment>
<dbReference type="CDD" id="cd00882">
    <property type="entry name" value="Ras_like_GTPase"/>
    <property type="match status" value="1"/>
</dbReference>
<dbReference type="Proteomes" id="UP001152447">
    <property type="component" value="Unassembled WGS sequence"/>
</dbReference>
<organism evidence="2 3">
    <name type="scientific">Pseudoalteromonas haloplanktis</name>
    <name type="common">Alteromonas haloplanktis</name>
    <dbReference type="NCBI Taxonomy" id="228"/>
    <lineage>
        <taxon>Bacteria</taxon>
        <taxon>Pseudomonadati</taxon>
        <taxon>Pseudomonadota</taxon>
        <taxon>Gammaproteobacteria</taxon>
        <taxon>Alteromonadales</taxon>
        <taxon>Pseudoalteromonadaceae</taxon>
        <taxon>Pseudoalteromonas</taxon>
    </lineage>
</organism>
<protein>
    <recommendedName>
        <fullName evidence="1">G domain-containing protein</fullName>
    </recommendedName>
</protein>
<evidence type="ECO:0000313" key="2">
    <source>
        <dbReference type="EMBL" id="CAH9066862.1"/>
    </source>
</evidence>
<name>A0A9W4R4J3_PSEHA</name>
<dbReference type="AlphaFoldDB" id="A0A9W4R4J3"/>
<sequence>MVYSVGDMYKEYRNSDLSRKSQEVGIIFDVMVTGVTGAGKSTTLNTIFSKEVSKVGKGVEPETMETESFRLNDSFRLWDSPGLGDGVAKDKEHSKKIVDLLYKDYDSNGQSYGFIDLVLVIIEGSNRDMGTTYKLLNDVIVPNFQKERVFVAINQADMAMKGRYWCYDSNSPKFELKQYLEEQASSIQRRVKEATGVDIIRPIYYSAEHNYNIEKLMDLFIDYMPKEKRTLVYV</sequence>
<feature type="domain" description="G" evidence="1">
    <location>
        <begin position="30"/>
        <end position="140"/>
    </location>
</feature>
<dbReference type="Gene3D" id="3.40.50.300">
    <property type="entry name" value="P-loop containing nucleotide triphosphate hydrolases"/>
    <property type="match status" value="1"/>
</dbReference>
<evidence type="ECO:0000259" key="1">
    <source>
        <dbReference type="Pfam" id="PF01926"/>
    </source>
</evidence>
<gene>
    <name evidence="2" type="ORF">PSEHALCIP103_03674</name>
</gene>
<proteinExistence type="predicted"/>
<dbReference type="GO" id="GO:0005525">
    <property type="term" value="F:GTP binding"/>
    <property type="evidence" value="ECO:0007669"/>
    <property type="project" value="InterPro"/>
</dbReference>
<dbReference type="InterPro" id="IPR027417">
    <property type="entry name" value="P-loop_NTPase"/>
</dbReference>
<reference evidence="2" key="1">
    <citation type="submission" date="2022-07" db="EMBL/GenBank/DDBJ databases">
        <authorList>
            <person name="Criscuolo A."/>
        </authorList>
    </citation>
    <scope>NUCLEOTIDE SEQUENCE</scope>
    <source>
        <strain evidence="2">CIP103197</strain>
    </source>
</reference>
<keyword evidence="3" id="KW-1185">Reference proteome</keyword>
<dbReference type="EMBL" id="CAMAPB010000135">
    <property type="protein sequence ID" value="CAH9066862.1"/>
    <property type="molecule type" value="Genomic_DNA"/>
</dbReference>
<dbReference type="SUPFAM" id="SSF52540">
    <property type="entry name" value="P-loop containing nucleoside triphosphate hydrolases"/>
    <property type="match status" value="1"/>
</dbReference>
<dbReference type="Pfam" id="PF01926">
    <property type="entry name" value="MMR_HSR1"/>
    <property type="match status" value="1"/>
</dbReference>
<evidence type="ECO:0000313" key="3">
    <source>
        <dbReference type="Proteomes" id="UP001152447"/>
    </source>
</evidence>
<dbReference type="InterPro" id="IPR006073">
    <property type="entry name" value="GTP-bd"/>
</dbReference>